<evidence type="ECO:0000259" key="2">
    <source>
        <dbReference type="Pfam" id="PF05170"/>
    </source>
</evidence>
<dbReference type="STRING" id="1518501.CQ10_32055"/>
<evidence type="ECO:0000313" key="3">
    <source>
        <dbReference type="EMBL" id="KRQ96414.1"/>
    </source>
</evidence>
<feature type="compositionally biased region" description="Gly residues" evidence="1">
    <location>
        <begin position="585"/>
        <end position="600"/>
    </location>
</feature>
<dbReference type="AlphaFoldDB" id="A0A0R3KS91"/>
<keyword evidence="4" id="KW-1185">Reference proteome</keyword>
<feature type="region of interest" description="Disordered" evidence="1">
    <location>
        <begin position="585"/>
        <end position="684"/>
    </location>
</feature>
<reference evidence="3 4" key="1">
    <citation type="submission" date="2014-03" db="EMBL/GenBank/DDBJ databases">
        <title>Bradyrhizobium valentinum sp. nov., isolated from effective nodules of Lupinus mariae-josephae, a lupine endemic of basic-lime soils in Eastern Spain.</title>
        <authorList>
            <person name="Duran D."/>
            <person name="Rey L."/>
            <person name="Navarro A."/>
            <person name="Busquets A."/>
            <person name="Imperial J."/>
            <person name="Ruiz-Argueso T."/>
        </authorList>
    </citation>
    <scope>NUCLEOTIDE SEQUENCE [LARGE SCALE GENOMIC DNA]</scope>
    <source>
        <strain evidence="3 4">LmjM3</strain>
    </source>
</reference>
<accession>A0A0R3KS91</accession>
<sequence length="684" mass="70884">MRALKIAGAAIAAVIAVIALLLVIGIPSSFVTAQIQERVERETGYKLAINGGTKIGLWPSLNVTLSDVTLQNPKDRDINHRFTASSIEADVTLASLWAGKPQITELVIIRPVVNLPLQRERVREASSPSKPAAGKTADAFSIEHVSVTGGTVVFSNLRDRVENRIESVNADITIDADRKVRLTGSARSGGHPLKFEVKASPPAPPIERQNIPAEIKIDAPGLLHAQLTAKAEARLNGSVVMINGVTGALGDGAFNGWASVDLSSKPLVKLDLDFQKLTVAMTRSTGGGSAQPWSSATIDVNGLNYVDLQARISAAELNVGDARFTPAAIDATLTSGVLKAQVSNLGAYDGNANGDLTLDVSTANPAYTMRADLTGVRALPLLDGLADFDRIDGKMQARISVRSAGTSQRAIMSNMAGTAFVVFQDGAIKGLNVAQMIRSLTASTLSGWQESEEKATDLSQLSASFKIDKGQAQTTDLNLVGPLVKMTGVGTIDLGTKQIGFRVEPKLVMTTEGQGRAADPVGLGIPVMIEGPWGSPRIYPEMQGILDNPDAAYARLKEMGKGLFGQNGAGLGAAIGNLLGGQPGAAGGQQGGAGGQGAGGQPANPLGGQLGESIGNLLQQGLSGLGQGGARPGGQRSIPSPNSPEQAPAQAAPAEPAAPPPPSDTTAQPDSPPMNEVLRQLFNR</sequence>
<proteinExistence type="predicted"/>
<comment type="caution">
    <text evidence="3">The sequence shown here is derived from an EMBL/GenBank/DDBJ whole genome shotgun (WGS) entry which is preliminary data.</text>
</comment>
<dbReference type="InterPro" id="IPR007844">
    <property type="entry name" value="AsmA"/>
</dbReference>
<dbReference type="RefSeq" id="WP_057854588.1">
    <property type="nucleotide sequence ID" value="NZ_LLXX01000192.1"/>
</dbReference>
<feature type="compositionally biased region" description="Low complexity" evidence="1">
    <location>
        <begin position="633"/>
        <end position="655"/>
    </location>
</feature>
<organism evidence="3 4">
    <name type="scientific">Bradyrhizobium valentinum</name>
    <dbReference type="NCBI Taxonomy" id="1518501"/>
    <lineage>
        <taxon>Bacteria</taxon>
        <taxon>Pseudomonadati</taxon>
        <taxon>Pseudomonadota</taxon>
        <taxon>Alphaproteobacteria</taxon>
        <taxon>Hyphomicrobiales</taxon>
        <taxon>Nitrobacteraceae</taxon>
        <taxon>Bradyrhizobium</taxon>
    </lineage>
</organism>
<dbReference type="PANTHER" id="PTHR30441:SF4">
    <property type="entry name" value="PROTEIN ASMA"/>
    <property type="match status" value="1"/>
</dbReference>
<feature type="domain" description="AsmA" evidence="2">
    <location>
        <begin position="291"/>
        <end position="477"/>
    </location>
</feature>
<evidence type="ECO:0000313" key="4">
    <source>
        <dbReference type="Proteomes" id="UP000051913"/>
    </source>
</evidence>
<dbReference type="OrthoDB" id="225437at2"/>
<protein>
    <submittedName>
        <fullName evidence="3">Cell envelope biogenesis protein AsmA</fullName>
    </submittedName>
</protein>
<dbReference type="Proteomes" id="UP000051913">
    <property type="component" value="Unassembled WGS sequence"/>
</dbReference>
<name>A0A0R3KS91_9BRAD</name>
<dbReference type="Pfam" id="PF05170">
    <property type="entry name" value="AsmA"/>
    <property type="match status" value="2"/>
</dbReference>
<dbReference type="PANTHER" id="PTHR30441">
    <property type="entry name" value="DUF748 DOMAIN-CONTAINING PROTEIN"/>
    <property type="match status" value="1"/>
</dbReference>
<dbReference type="InterPro" id="IPR052894">
    <property type="entry name" value="AsmA-related"/>
</dbReference>
<gene>
    <name evidence="3" type="ORF">CP49_39260</name>
</gene>
<dbReference type="EMBL" id="LLXX01000192">
    <property type="protein sequence ID" value="KRQ96414.1"/>
    <property type="molecule type" value="Genomic_DNA"/>
</dbReference>
<dbReference type="GO" id="GO:0090313">
    <property type="term" value="P:regulation of protein targeting to membrane"/>
    <property type="evidence" value="ECO:0007669"/>
    <property type="project" value="TreeGrafter"/>
</dbReference>
<dbReference type="GO" id="GO:0005886">
    <property type="term" value="C:plasma membrane"/>
    <property type="evidence" value="ECO:0007669"/>
    <property type="project" value="TreeGrafter"/>
</dbReference>
<feature type="domain" description="AsmA" evidence="2">
    <location>
        <begin position="2"/>
        <end position="152"/>
    </location>
</feature>
<evidence type="ECO:0000256" key="1">
    <source>
        <dbReference type="SAM" id="MobiDB-lite"/>
    </source>
</evidence>
<feature type="compositionally biased region" description="Gly residues" evidence="1">
    <location>
        <begin position="623"/>
        <end position="632"/>
    </location>
</feature>